<organism evidence="1 2">
    <name type="scientific">Actinokineospora bangkokensis</name>
    <dbReference type="NCBI Taxonomy" id="1193682"/>
    <lineage>
        <taxon>Bacteria</taxon>
        <taxon>Bacillati</taxon>
        <taxon>Actinomycetota</taxon>
        <taxon>Actinomycetes</taxon>
        <taxon>Pseudonocardiales</taxon>
        <taxon>Pseudonocardiaceae</taxon>
        <taxon>Actinokineospora</taxon>
    </lineage>
</organism>
<name>A0A1Q9LF97_9PSEU</name>
<gene>
    <name evidence="1" type="ORF">BJP25_29385</name>
</gene>
<protein>
    <submittedName>
        <fullName evidence="1">Uncharacterized protein</fullName>
    </submittedName>
</protein>
<accession>A0A1Q9LF97</accession>
<reference evidence="1 2" key="1">
    <citation type="submission" date="2016-10" db="EMBL/GenBank/DDBJ databases">
        <title>The Draft Genome Sequence of Actinokineospora bangkokensis 44EHWT reveals the biosynthetic pathway of antifungal compounds Thailandins with unusual extender unit butylmalonyl-CoA.</title>
        <authorList>
            <person name="Greule A."/>
            <person name="Intra B."/>
            <person name="Flemming S."/>
            <person name="Rommel M.G."/>
            <person name="Panbangred W."/>
            <person name="Bechthold A."/>
        </authorList>
    </citation>
    <scope>NUCLEOTIDE SEQUENCE [LARGE SCALE GENOMIC DNA]</scope>
    <source>
        <strain evidence="1 2">44EHW</strain>
    </source>
</reference>
<dbReference type="OrthoDB" id="3630853at2"/>
<keyword evidence="2" id="KW-1185">Reference proteome</keyword>
<dbReference type="RefSeq" id="WP_075977380.1">
    <property type="nucleotide sequence ID" value="NZ_MKQR01000026.1"/>
</dbReference>
<dbReference type="STRING" id="1193682.BJP25_29385"/>
<evidence type="ECO:0000313" key="2">
    <source>
        <dbReference type="Proteomes" id="UP000186040"/>
    </source>
</evidence>
<dbReference type="Proteomes" id="UP000186040">
    <property type="component" value="Unassembled WGS sequence"/>
</dbReference>
<sequence length="262" mass="28571">MGFLYKGAGVRRSDLRRALGETGARLFHATARDTAHELRAKVIWQVGGLIAHHCGDRRSVLVLRTSYNLDQDPELTGLGLGKRRELLARRLGRGYGGRSAERVLEDHLNGSFGLALAGPLPPPEAEVVLRMAQQEARYAMGTEPAQRTAVITAAGERVPLVDALPGMELHFLAEGDAVRVTRTDRFGEVVCVFSSAELLWDYERRVGAGPRERRAAAQGRRVLAMARASGVGLAFDPLGSRLAPAGRHLSATELHSIRDWRA</sequence>
<comment type="caution">
    <text evidence="1">The sequence shown here is derived from an EMBL/GenBank/DDBJ whole genome shotgun (WGS) entry which is preliminary data.</text>
</comment>
<dbReference type="AlphaFoldDB" id="A0A1Q9LF97"/>
<dbReference type="EMBL" id="MKQR01000026">
    <property type="protein sequence ID" value="OLR90711.1"/>
    <property type="molecule type" value="Genomic_DNA"/>
</dbReference>
<evidence type="ECO:0000313" key="1">
    <source>
        <dbReference type="EMBL" id="OLR90711.1"/>
    </source>
</evidence>
<proteinExistence type="predicted"/>